<dbReference type="AlphaFoldDB" id="A0A023B9Z2"/>
<feature type="region of interest" description="Disordered" evidence="1">
    <location>
        <begin position="1"/>
        <end position="27"/>
    </location>
</feature>
<accession>A0A023B9Z2</accession>
<dbReference type="EMBL" id="AFNH02000330">
    <property type="protein sequence ID" value="EZG77009.1"/>
    <property type="molecule type" value="Genomic_DNA"/>
</dbReference>
<organism evidence="2 3">
    <name type="scientific">Gregarina niphandrodes</name>
    <name type="common">Septate eugregarine</name>
    <dbReference type="NCBI Taxonomy" id="110365"/>
    <lineage>
        <taxon>Eukaryota</taxon>
        <taxon>Sar</taxon>
        <taxon>Alveolata</taxon>
        <taxon>Apicomplexa</taxon>
        <taxon>Conoidasida</taxon>
        <taxon>Gregarinasina</taxon>
        <taxon>Eugregarinorida</taxon>
        <taxon>Gregarinidae</taxon>
        <taxon>Gregarina</taxon>
    </lineage>
</organism>
<proteinExistence type="predicted"/>
<keyword evidence="3" id="KW-1185">Reference proteome</keyword>
<dbReference type="Proteomes" id="UP000019763">
    <property type="component" value="Unassembled WGS sequence"/>
</dbReference>
<evidence type="ECO:0000313" key="2">
    <source>
        <dbReference type="EMBL" id="EZG77009.1"/>
    </source>
</evidence>
<protein>
    <submittedName>
        <fullName evidence="2">Uncharacterized protein</fullName>
    </submittedName>
</protein>
<dbReference type="GeneID" id="22911658"/>
<comment type="caution">
    <text evidence="2">The sequence shown here is derived from an EMBL/GenBank/DDBJ whole genome shotgun (WGS) entry which is preliminary data.</text>
</comment>
<dbReference type="VEuPathDB" id="CryptoDB:GNI_043320"/>
<dbReference type="OrthoDB" id="333556at2759"/>
<evidence type="ECO:0000313" key="3">
    <source>
        <dbReference type="Proteomes" id="UP000019763"/>
    </source>
</evidence>
<sequence>MKLQGLSTPPPPAKTPTPGGKPPSPTGVLKFQANTKNQTTTVLENVVSELERKARYYWLLFNREKRKKGDLQNQNYYLLHENLKLNEHVRDEGAKLSILETKLNEIRADPATLKAIFERVQLLYYQFDTLTQSLAGVCGTLAFAPPDTGEEKIKCMLDYLYPCRALDPRLDGLFGAMLEIAAGIRQMPKDVQIPPPPGFSALVKEGAYPWSVGGDAPIYIRNLFQPDASGSQLLKAQMLAKEYLAREVDRKQGDESVVLKGFILEFGEITLHDHKYRTPSGKLVVVCRFDNEATNEMNKIAPPFVNE</sequence>
<dbReference type="RefSeq" id="XP_011129536.1">
    <property type="nucleotide sequence ID" value="XM_011131234.1"/>
</dbReference>
<gene>
    <name evidence="2" type="ORF">GNI_043320</name>
</gene>
<evidence type="ECO:0000256" key="1">
    <source>
        <dbReference type="SAM" id="MobiDB-lite"/>
    </source>
</evidence>
<feature type="compositionally biased region" description="Pro residues" evidence="1">
    <location>
        <begin position="8"/>
        <end position="25"/>
    </location>
</feature>
<dbReference type="eggNOG" id="ENOG502S2AY">
    <property type="taxonomic scope" value="Eukaryota"/>
</dbReference>
<reference evidence="2" key="1">
    <citation type="submission" date="2013-12" db="EMBL/GenBank/DDBJ databases">
        <authorList>
            <person name="Omoto C.K."/>
            <person name="Sibley D."/>
            <person name="Venepally P."/>
            <person name="Hadjithomas M."/>
            <person name="Karamycheva S."/>
            <person name="Brunk B."/>
            <person name="Roos D."/>
            <person name="Caler E."/>
            <person name="Lorenzi H."/>
        </authorList>
    </citation>
    <scope>NUCLEOTIDE SEQUENCE</scope>
</reference>
<name>A0A023B9Z2_GRENI</name>